<organism evidence="1 2">
    <name type="scientific">Acetobacter cerevisiae</name>
    <dbReference type="NCBI Taxonomy" id="178900"/>
    <lineage>
        <taxon>Bacteria</taxon>
        <taxon>Pseudomonadati</taxon>
        <taxon>Pseudomonadota</taxon>
        <taxon>Alphaproteobacteria</taxon>
        <taxon>Acetobacterales</taxon>
        <taxon>Acetobacteraceae</taxon>
        <taxon>Acetobacter</taxon>
    </lineage>
</organism>
<evidence type="ECO:0000313" key="1">
    <source>
        <dbReference type="EMBL" id="KXV04049.1"/>
    </source>
</evidence>
<gene>
    <name evidence="1" type="ORF">AD928_00080</name>
</gene>
<sequence length="117" mass="13768">MSTELLEWLKSNIRRRPDHSVIEIWDAKQSLWLPLSDAELMNVYPVYVRGNVSDRQVGLEFVQVIESLVSHSDEASVVKRVLKQRTANSFYSDVQRRTWLRDYTRRNLETDGLGIWC</sequence>
<evidence type="ECO:0000313" key="2">
    <source>
        <dbReference type="Proteomes" id="UP000075473"/>
    </source>
</evidence>
<comment type="caution">
    <text evidence="1">The sequence shown here is derived from an EMBL/GenBank/DDBJ whole genome shotgun (WGS) entry which is preliminary data.</text>
</comment>
<name>A0A149R3B5_9PROT</name>
<dbReference type="EMBL" id="LHZA01000013">
    <property type="protein sequence ID" value="KXV04049.1"/>
    <property type="molecule type" value="Genomic_DNA"/>
</dbReference>
<accession>A0A149R3B5</accession>
<protein>
    <submittedName>
        <fullName evidence="1">Uncharacterized protein</fullName>
    </submittedName>
</protein>
<proteinExistence type="predicted"/>
<dbReference type="Proteomes" id="UP000075473">
    <property type="component" value="Unassembled WGS sequence"/>
</dbReference>
<reference evidence="1 2" key="1">
    <citation type="submission" date="2015-06" db="EMBL/GenBank/DDBJ databases">
        <title>Improved classification and identification of acetic acid bacteria using matrix-assisted laser desorption/ionization time-of-flight mass spectrometry; Gluconobacter nephelii and Gluconobacter uchimurae are later heterotypic synonyms of Gluconobacter japonicus and Gluconobacter oxydans, respectively.</title>
        <authorList>
            <person name="Li L."/>
            <person name="Cleenwerck I."/>
            <person name="De Vuyst L."/>
            <person name="Vandamme P."/>
        </authorList>
    </citation>
    <scope>NUCLEOTIDE SEQUENCE [LARGE SCALE GENOMIC DNA]</scope>
    <source>
        <strain evidence="1 2">LMG 1625</strain>
    </source>
</reference>
<dbReference type="PATRIC" id="fig|178900.5.peg.306"/>
<dbReference type="AlphaFoldDB" id="A0A149R3B5"/>